<evidence type="ECO:0000259" key="1">
    <source>
        <dbReference type="Pfam" id="PF09361"/>
    </source>
</evidence>
<dbReference type="InterPro" id="IPR018968">
    <property type="entry name" value="Phasin"/>
</dbReference>
<dbReference type="Pfam" id="PF09361">
    <property type="entry name" value="Phasin_2"/>
    <property type="match status" value="1"/>
</dbReference>
<accession>A0A3B0R8A2</accession>
<dbReference type="EMBL" id="UOEC01000046">
    <property type="protein sequence ID" value="VAV88429.1"/>
    <property type="molecule type" value="Genomic_DNA"/>
</dbReference>
<evidence type="ECO:0000313" key="2">
    <source>
        <dbReference type="EMBL" id="VAV88429.1"/>
    </source>
</evidence>
<proteinExistence type="predicted"/>
<name>A0A3B0R8A2_9ZZZZ</name>
<gene>
    <name evidence="2" type="ORF">MNBD_ALPHA08-2032</name>
</gene>
<protein>
    <recommendedName>
        <fullName evidence="1">Phasin domain-containing protein</fullName>
    </recommendedName>
</protein>
<feature type="domain" description="Phasin" evidence="1">
    <location>
        <begin position="6"/>
        <end position="104"/>
    </location>
</feature>
<dbReference type="AlphaFoldDB" id="A0A3B0R8A2"/>
<reference evidence="2" key="1">
    <citation type="submission" date="2018-06" db="EMBL/GenBank/DDBJ databases">
        <authorList>
            <person name="Zhirakovskaya E."/>
        </authorList>
    </citation>
    <scope>NUCLEOTIDE SEQUENCE</scope>
</reference>
<sequence>MNKAFEDIQATSKEGFEVCVTSATVLSKGMQDIATETAEFSAKSFEKGSAAVETLMAAKTFDKVIEAQQGIAKQAYEDFIGQMTKVGEMYTASATEAFKPVEAQLAKFAPAASAKKTAGK</sequence>
<organism evidence="2">
    <name type="scientific">hydrothermal vent metagenome</name>
    <dbReference type="NCBI Taxonomy" id="652676"/>
    <lineage>
        <taxon>unclassified sequences</taxon>
        <taxon>metagenomes</taxon>
        <taxon>ecological metagenomes</taxon>
    </lineage>
</organism>